<organism evidence="2 3">
    <name type="scientific">Rubroshorea leprosula</name>
    <dbReference type="NCBI Taxonomy" id="152421"/>
    <lineage>
        <taxon>Eukaryota</taxon>
        <taxon>Viridiplantae</taxon>
        <taxon>Streptophyta</taxon>
        <taxon>Embryophyta</taxon>
        <taxon>Tracheophyta</taxon>
        <taxon>Spermatophyta</taxon>
        <taxon>Magnoliopsida</taxon>
        <taxon>eudicotyledons</taxon>
        <taxon>Gunneridae</taxon>
        <taxon>Pentapetalae</taxon>
        <taxon>rosids</taxon>
        <taxon>malvids</taxon>
        <taxon>Malvales</taxon>
        <taxon>Dipterocarpaceae</taxon>
        <taxon>Rubroshorea</taxon>
    </lineage>
</organism>
<feature type="compositionally biased region" description="Basic and acidic residues" evidence="1">
    <location>
        <begin position="17"/>
        <end position="35"/>
    </location>
</feature>
<dbReference type="PANTHER" id="PTHR37250:SF1">
    <property type="entry name" value="OS05G0496000 PROTEIN"/>
    <property type="match status" value="1"/>
</dbReference>
<dbReference type="PANTHER" id="PTHR37250">
    <property type="entry name" value="OS05G0496000 PROTEIN"/>
    <property type="match status" value="1"/>
</dbReference>
<feature type="region of interest" description="Disordered" evidence="1">
    <location>
        <begin position="1"/>
        <end position="63"/>
    </location>
</feature>
<comment type="caution">
    <text evidence="2">The sequence shown here is derived from an EMBL/GenBank/DDBJ whole genome shotgun (WGS) entry which is preliminary data.</text>
</comment>
<reference evidence="2 3" key="1">
    <citation type="journal article" date="2021" name="Commun. Biol.">
        <title>The genome of Shorea leprosula (Dipterocarpaceae) highlights the ecological relevance of drought in aseasonal tropical rainforests.</title>
        <authorList>
            <person name="Ng K.K.S."/>
            <person name="Kobayashi M.J."/>
            <person name="Fawcett J.A."/>
            <person name="Hatakeyama M."/>
            <person name="Paape T."/>
            <person name="Ng C.H."/>
            <person name="Ang C.C."/>
            <person name="Tnah L.H."/>
            <person name="Lee C.T."/>
            <person name="Nishiyama T."/>
            <person name="Sese J."/>
            <person name="O'Brien M.J."/>
            <person name="Copetti D."/>
            <person name="Mohd Noor M.I."/>
            <person name="Ong R.C."/>
            <person name="Putra M."/>
            <person name="Sireger I.Z."/>
            <person name="Indrioko S."/>
            <person name="Kosugi Y."/>
            <person name="Izuno A."/>
            <person name="Isagi Y."/>
            <person name="Lee S.L."/>
            <person name="Shimizu K.K."/>
        </authorList>
    </citation>
    <scope>NUCLEOTIDE SEQUENCE [LARGE SCALE GENOMIC DNA]</scope>
    <source>
        <strain evidence="2">214</strain>
    </source>
</reference>
<accession>A0AAV5KSU8</accession>
<gene>
    <name evidence="2" type="ORF">SLEP1_g36788</name>
</gene>
<name>A0AAV5KSU8_9ROSI</name>
<dbReference type="Proteomes" id="UP001054252">
    <property type="component" value="Unassembled WGS sequence"/>
</dbReference>
<sequence length="137" mass="14876">MENESIQVLCVADKDEENQRSEATESTHSKSHVEESTLVPCSPENNAYAGKDDWKNGDVDDVGTAGEVNMEASITPDEVVRAGGFGARDDIGSFLPVASDSTDFEASILDAKDYEEPQELGEPSRHGLGWREAQKTE</sequence>
<evidence type="ECO:0000313" key="3">
    <source>
        <dbReference type="Proteomes" id="UP001054252"/>
    </source>
</evidence>
<feature type="region of interest" description="Disordered" evidence="1">
    <location>
        <begin position="113"/>
        <end position="137"/>
    </location>
</feature>
<evidence type="ECO:0000256" key="1">
    <source>
        <dbReference type="SAM" id="MobiDB-lite"/>
    </source>
</evidence>
<evidence type="ECO:0000313" key="2">
    <source>
        <dbReference type="EMBL" id="GKV27648.1"/>
    </source>
</evidence>
<keyword evidence="3" id="KW-1185">Reference proteome</keyword>
<dbReference type="AlphaFoldDB" id="A0AAV5KSU8"/>
<dbReference type="EMBL" id="BPVZ01000076">
    <property type="protein sequence ID" value="GKV27648.1"/>
    <property type="molecule type" value="Genomic_DNA"/>
</dbReference>
<protein>
    <submittedName>
        <fullName evidence="2">Uncharacterized protein</fullName>
    </submittedName>
</protein>
<proteinExistence type="predicted"/>